<name>A0A0H5SML0_BRUMA</name>
<reference evidence="1" key="2">
    <citation type="submission" date="2012-12" db="EMBL/GenBank/DDBJ databases">
        <authorList>
            <person name="Gao Y.W."/>
            <person name="Fan S.T."/>
            <person name="Sun H.T."/>
            <person name="Wang Z."/>
            <person name="Gao X.L."/>
            <person name="Li Y.G."/>
            <person name="Wang T.C."/>
            <person name="Zhang K."/>
            <person name="Xu W.W."/>
            <person name="Yu Z.J."/>
            <person name="Xia X.Z."/>
        </authorList>
    </citation>
    <scope>NUCLEOTIDE SEQUENCE</scope>
    <source>
        <strain evidence="1">FR3</strain>
    </source>
</reference>
<organism evidence="1">
    <name type="scientific">Brugia malayi</name>
    <name type="common">Filarial nematode worm</name>
    <dbReference type="NCBI Taxonomy" id="6279"/>
    <lineage>
        <taxon>Eukaryota</taxon>
        <taxon>Metazoa</taxon>
        <taxon>Ecdysozoa</taxon>
        <taxon>Nematoda</taxon>
        <taxon>Chromadorea</taxon>
        <taxon>Rhabditida</taxon>
        <taxon>Spirurina</taxon>
        <taxon>Spiruromorpha</taxon>
        <taxon>Filarioidea</taxon>
        <taxon>Onchocercidae</taxon>
        <taxon>Brugia</taxon>
    </lineage>
</organism>
<reference evidence="1" key="1">
    <citation type="journal article" date="2007" name="Science">
        <title>Draft genome of the filarial nematode parasite Brugia malayi.</title>
        <authorList>
            <person name="Ghedin E."/>
            <person name="Wang S."/>
            <person name="Spiro D."/>
            <person name="Caler E."/>
            <person name="Zhao Q."/>
            <person name="Crabtree J."/>
            <person name="Allen J.E."/>
            <person name="Delcher A.L."/>
            <person name="Guiliano D.B."/>
            <person name="Miranda-Saavedra D."/>
            <person name="Angiuoli S.V."/>
            <person name="Creasy T."/>
            <person name="Amedeo P."/>
            <person name="Haas B."/>
            <person name="El-Sayed N.M."/>
            <person name="Wortman J.R."/>
            <person name="Feldblyum T."/>
            <person name="Tallon L."/>
            <person name="Schatz M."/>
            <person name="Shumway M."/>
            <person name="Koo H."/>
            <person name="Salzberg S.L."/>
            <person name="Schobel S."/>
            <person name="Pertea M."/>
            <person name="Pop M."/>
            <person name="White O."/>
            <person name="Barton G.J."/>
            <person name="Carlow C.K."/>
            <person name="Crawford M.J."/>
            <person name="Daub J."/>
            <person name="Dimmic M.W."/>
            <person name="Estes C.F."/>
            <person name="Foster J.M."/>
            <person name="Ganatra M."/>
            <person name="Gregory W.F."/>
            <person name="Johnson N.M."/>
            <person name="Jin J."/>
            <person name="Komuniecki R."/>
            <person name="Korf I."/>
            <person name="Kumar S."/>
            <person name="Laney S."/>
            <person name="Li B.W."/>
            <person name="Li W."/>
            <person name="Lindblom T.H."/>
            <person name="Lustigman S."/>
            <person name="Ma D."/>
            <person name="Maina C.V."/>
            <person name="Martin D.M."/>
            <person name="McCarter J.P."/>
            <person name="McReynolds L."/>
            <person name="Mitreva M."/>
            <person name="Nutman T.B."/>
            <person name="Parkinson J."/>
            <person name="Peregrin-Alvarez J.M."/>
            <person name="Poole C."/>
            <person name="Ren Q."/>
            <person name="Saunders L."/>
            <person name="Sluder A.E."/>
            <person name="Smith K."/>
            <person name="Stanke M."/>
            <person name="Unnasch T.R."/>
            <person name="Ware J."/>
            <person name="Wei A.D."/>
            <person name="Weil G."/>
            <person name="Williams D.J."/>
            <person name="Zhang Y."/>
            <person name="Williams S.A."/>
            <person name="Fraser-Liggett C."/>
            <person name="Slatko B."/>
            <person name="Blaxter M.L."/>
            <person name="Scott A.L."/>
        </authorList>
    </citation>
    <scope>NUCLEOTIDE SEQUENCE</scope>
    <source>
        <strain evidence="1">FR3</strain>
    </source>
</reference>
<evidence type="ECO:0000313" key="2">
    <source>
        <dbReference type="WormBase" id="Bm5500"/>
    </source>
</evidence>
<sequence length="76" mass="8588">MIERSPVGRRGVRFGWCRLGWGNLKVMVRQSCELWEEGSETEYAKMDGGVIKVKLIIRNRLIGQLLGLGLVNLTIS</sequence>
<accession>A0A0H5SML0</accession>
<evidence type="ECO:0000313" key="1">
    <source>
        <dbReference type="EMBL" id="CRZ24952.1"/>
    </source>
</evidence>
<gene>
    <name evidence="2" type="primary">bma-thoc-1</name>
    <name evidence="1 2" type="ORF">Bm5500</name>
    <name evidence="1" type="ORF">BM_Bm5500</name>
</gene>
<dbReference type="WormBase" id="Bm5500">
    <property type="protein sequence ID" value="BM42807"/>
    <property type="gene ID" value="WBGene00225761"/>
    <property type="gene designation" value="Bma-thoc-1"/>
</dbReference>
<proteinExistence type="predicted"/>
<dbReference type="EMBL" id="LN856992">
    <property type="protein sequence ID" value="CRZ24952.1"/>
    <property type="molecule type" value="Genomic_DNA"/>
</dbReference>
<protein>
    <submittedName>
        <fullName evidence="1">Bm5500</fullName>
    </submittedName>
</protein>
<dbReference type="AlphaFoldDB" id="A0A0H5SML0"/>